<feature type="transmembrane region" description="Helical" evidence="9">
    <location>
        <begin position="579"/>
        <end position="602"/>
    </location>
</feature>
<keyword evidence="4 9" id="KW-0812">Transmembrane</keyword>
<feature type="region of interest" description="Disordered" evidence="8">
    <location>
        <begin position="237"/>
        <end position="299"/>
    </location>
</feature>
<proteinExistence type="inferred from homology"/>
<evidence type="ECO:0000256" key="9">
    <source>
        <dbReference type="SAM" id="Phobius"/>
    </source>
</evidence>
<feature type="compositionally biased region" description="Acidic residues" evidence="8">
    <location>
        <begin position="239"/>
        <end position="250"/>
    </location>
</feature>
<dbReference type="InterPro" id="IPR036259">
    <property type="entry name" value="MFS_trans_sf"/>
</dbReference>
<evidence type="ECO:0000313" key="10">
    <source>
        <dbReference type="EMBL" id="ORZ33710.1"/>
    </source>
</evidence>
<gene>
    <name evidence="10" type="ORF">BCR44DRAFT_1500921</name>
</gene>
<keyword evidence="11" id="KW-1185">Reference proteome</keyword>
<feature type="transmembrane region" description="Helical" evidence="9">
    <location>
        <begin position="104"/>
        <end position="126"/>
    </location>
</feature>
<comment type="subcellular location">
    <subcellularLocation>
        <location evidence="1">Lysosome membrane</location>
        <topology evidence="1">Multi-pass membrane protein</topology>
    </subcellularLocation>
</comment>
<dbReference type="AlphaFoldDB" id="A0A1Y2HGI0"/>
<sequence length="665" mass="69601">MHLASTYFAEGHLAHASVSLSHAHLADGSNDVLHHSLTPPDAAHLSPRAATKLALWRPWLLLTLALSVTGSFWAFDLPGQLNVPLGERFGFTPDEWQLPFGRLYAVYALPNIVMPFIAGLVTWGIRQVSYAEVVVGRFLLGVGGESLSVARPGLPAIGLFLENELGFALGFHLAFARMGSVLNDLFTASIESTSGATTSSASALSVCLASMLFGVIACLIDGHKRPTVSESDLVHFDHSDDEEEQQEVSADDWRVGTGEFKPTLSPLPEHAPLSPIAQSPPSEPAHDSPNTTEASESTPLLGHAASRTLSASYSGSGNPLITSPYRRARVSSLTPSYRSLSGGSLLDTLHQPVTPLVAPTTTLVRRRSMSILVDVKDVAGSGADQMGLAAVAAASHAGASAAAAAVANFEVSQQNGARPPSVSAGSIFERTGAPDATIVLGFTPRPSLSATPSIMTLPLPTAALLDSCDDAPAGRPRFVLLTFPLSFWALTLSMVSLYVSCNTFTSISSDFLQSKYAMNATQAGKMNSLMDIMATVVVPASGLLFERLPRWGQRTAVVVNAMGLACAFAGLAWSDSVEYLYVALGLLGSAYAIGASMLWPLIPILVRDPSTLSTAYGVVTCGVNGMLAIVPAFFAGLIAADPSFTTTMLTFSGIAGVGAVAAMLT</sequence>
<dbReference type="STRING" id="765915.A0A1Y2HGI0"/>
<protein>
    <submittedName>
        <fullName evidence="10">Major facilitator superfamily domain-containing protein</fullName>
    </submittedName>
</protein>
<evidence type="ECO:0000256" key="3">
    <source>
        <dbReference type="ARBA" id="ARBA00022448"/>
    </source>
</evidence>
<evidence type="ECO:0000256" key="2">
    <source>
        <dbReference type="ARBA" id="ARBA00008335"/>
    </source>
</evidence>
<dbReference type="InterPro" id="IPR052187">
    <property type="entry name" value="MFSD1"/>
</dbReference>
<evidence type="ECO:0000256" key="8">
    <source>
        <dbReference type="SAM" id="MobiDB-lite"/>
    </source>
</evidence>
<feature type="transmembrane region" description="Helical" evidence="9">
    <location>
        <begin position="527"/>
        <end position="545"/>
    </location>
</feature>
<feature type="transmembrane region" description="Helical" evidence="9">
    <location>
        <begin position="557"/>
        <end position="573"/>
    </location>
</feature>
<dbReference type="EMBL" id="MCFL01000033">
    <property type="protein sequence ID" value="ORZ33710.1"/>
    <property type="molecule type" value="Genomic_DNA"/>
</dbReference>
<dbReference type="Gene3D" id="1.20.1250.20">
    <property type="entry name" value="MFS general substrate transporter like domains"/>
    <property type="match status" value="1"/>
</dbReference>
<comment type="similarity">
    <text evidence="2">Belongs to the major facilitator superfamily.</text>
</comment>
<accession>A0A1Y2HGI0</accession>
<feature type="transmembrane region" description="Helical" evidence="9">
    <location>
        <begin position="485"/>
        <end position="507"/>
    </location>
</feature>
<comment type="caution">
    <text evidence="10">The sequence shown here is derived from an EMBL/GenBank/DDBJ whole genome shotgun (WGS) entry which is preliminary data.</text>
</comment>
<reference evidence="10 11" key="1">
    <citation type="submission" date="2016-07" db="EMBL/GenBank/DDBJ databases">
        <title>Pervasive Adenine N6-methylation of Active Genes in Fungi.</title>
        <authorList>
            <consortium name="DOE Joint Genome Institute"/>
            <person name="Mondo S.J."/>
            <person name="Dannebaum R.O."/>
            <person name="Kuo R.C."/>
            <person name="Labutti K."/>
            <person name="Haridas S."/>
            <person name="Kuo A."/>
            <person name="Salamov A."/>
            <person name="Ahrendt S.R."/>
            <person name="Lipzen A."/>
            <person name="Sullivan W."/>
            <person name="Andreopoulos W.B."/>
            <person name="Clum A."/>
            <person name="Lindquist E."/>
            <person name="Daum C."/>
            <person name="Ramamoorthy G.K."/>
            <person name="Gryganskyi A."/>
            <person name="Culley D."/>
            <person name="Magnuson J.K."/>
            <person name="James T.Y."/>
            <person name="O'Malley M.A."/>
            <person name="Stajich J.E."/>
            <person name="Spatafora J.W."/>
            <person name="Visel A."/>
            <person name="Grigoriev I.V."/>
        </authorList>
    </citation>
    <scope>NUCLEOTIDE SEQUENCE [LARGE SCALE GENOMIC DNA]</scope>
    <source>
        <strain evidence="10 11">PL171</strain>
    </source>
</reference>
<evidence type="ECO:0000256" key="7">
    <source>
        <dbReference type="ARBA" id="ARBA00023228"/>
    </source>
</evidence>
<feature type="transmembrane region" description="Helical" evidence="9">
    <location>
        <begin position="614"/>
        <end position="638"/>
    </location>
</feature>
<keyword evidence="5 9" id="KW-1133">Transmembrane helix</keyword>
<evidence type="ECO:0000256" key="5">
    <source>
        <dbReference type="ARBA" id="ARBA00022989"/>
    </source>
</evidence>
<evidence type="ECO:0000313" key="11">
    <source>
        <dbReference type="Proteomes" id="UP000193411"/>
    </source>
</evidence>
<dbReference type="Proteomes" id="UP000193411">
    <property type="component" value="Unassembled WGS sequence"/>
</dbReference>
<dbReference type="OrthoDB" id="5562919at2759"/>
<keyword evidence="6 9" id="KW-0472">Membrane</keyword>
<feature type="transmembrane region" description="Helical" evidence="9">
    <location>
        <begin position="54"/>
        <end position="75"/>
    </location>
</feature>
<dbReference type="PANTHER" id="PTHR23512">
    <property type="entry name" value="MAJOR FACILITATOR SUPERFAMILY DOMAIN-CONTAINING PROTEIN 1"/>
    <property type="match status" value="1"/>
</dbReference>
<dbReference type="SUPFAM" id="SSF103473">
    <property type="entry name" value="MFS general substrate transporter"/>
    <property type="match status" value="1"/>
</dbReference>
<organism evidence="10 11">
    <name type="scientific">Catenaria anguillulae PL171</name>
    <dbReference type="NCBI Taxonomy" id="765915"/>
    <lineage>
        <taxon>Eukaryota</taxon>
        <taxon>Fungi</taxon>
        <taxon>Fungi incertae sedis</taxon>
        <taxon>Blastocladiomycota</taxon>
        <taxon>Blastocladiomycetes</taxon>
        <taxon>Blastocladiales</taxon>
        <taxon>Catenariaceae</taxon>
        <taxon>Catenaria</taxon>
    </lineage>
</organism>
<evidence type="ECO:0000256" key="1">
    <source>
        <dbReference type="ARBA" id="ARBA00004155"/>
    </source>
</evidence>
<evidence type="ECO:0000256" key="4">
    <source>
        <dbReference type="ARBA" id="ARBA00022692"/>
    </source>
</evidence>
<evidence type="ECO:0000256" key="6">
    <source>
        <dbReference type="ARBA" id="ARBA00023136"/>
    </source>
</evidence>
<feature type="compositionally biased region" description="Polar residues" evidence="8">
    <location>
        <begin position="288"/>
        <end position="298"/>
    </location>
</feature>
<dbReference type="PANTHER" id="PTHR23512:SF3">
    <property type="entry name" value="MAJOR FACILITATOR SUPERFAMILY DOMAIN-CONTAINING PROTEIN 1"/>
    <property type="match status" value="1"/>
</dbReference>
<keyword evidence="3" id="KW-0813">Transport</keyword>
<keyword evidence="7" id="KW-0458">Lysosome</keyword>
<name>A0A1Y2HGI0_9FUNG</name>
<feature type="transmembrane region" description="Helical" evidence="9">
    <location>
        <begin position="644"/>
        <end position="664"/>
    </location>
</feature>